<keyword evidence="2" id="KW-1185">Reference proteome</keyword>
<gene>
    <name evidence="1" type="ORF">TcWFU_005434</name>
</gene>
<evidence type="ECO:0000313" key="2">
    <source>
        <dbReference type="Proteomes" id="UP001651158"/>
    </source>
</evidence>
<accession>A0ABR4QGY1</accession>
<protein>
    <recommendedName>
        <fullName evidence="3">LITAF domain-containing protein</fullName>
    </recommendedName>
</protein>
<reference evidence="1 2" key="1">
    <citation type="journal article" date="2022" name="Front. Cell. Infect. Microbiol.">
        <title>The Genomes of Two Strains of Taenia crassiceps the Animal Model for the Study of Human Cysticercosis.</title>
        <authorList>
            <person name="Bobes R.J."/>
            <person name="Estrada K."/>
            <person name="Rios-Valencia D.G."/>
            <person name="Calderon-Gallegos A."/>
            <person name="de la Torre P."/>
            <person name="Carrero J.C."/>
            <person name="Sanchez-Flores A."/>
            <person name="Laclette J.P."/>
        </authorList>
    </citation>
    <scope>NUCLEOTIDE SEQUENCE [LARGE SCALE GENOMIC DNA]</scope>
    <source>
        <strain evidence="1">WFUcys</strain>
    </source>
</reference>
<evidence type="ECO:0000313" key="1">
    <source>
        <dbReference type="EMBL" id="KAL5108961.1"/>
    </source>
</evidence>
<sequence length="207" mass="22899">MFEESARSRSANECANETQRNAISIQIPAIPHEDTAIYSLDDFEGFQEPLGYISNGSGNLRGDEYPTYQITDPDNCHVLREIVYLNAIPQEIPSNGLGKGAWLADLESTEVSDVGNANAGFVSQAAPGASVSLSETAVAPQCPECGYFNTHHLVPLRNLRARFAAKHAQGYLHLKVTCRFICIEMTKFVLIVKHKSHVRRLLEILRN</sequence>
<dbReference type="Proteomes" id="UP001651158">
    <property type="component" value="Unassembled WGS sequence"/>
</dbReference>
<evidence type="ECO:0008006" key="3">
    <source>
        <dbReference type="Google" id="ProtNLM"/>
    </source>
</evidence>
<organism evidence="1 2">
    <name type="scientific">Taenia crassiceps</name>
    <dbReference type="NCBI Taxonomy" id="6207"/>
    <lineage>
        <taxon>Eukaryota</taxon>
        <taxon>Metazoa</taxon>
        <taxon>Spiralia</taxon>
        <taxon>Lophotrochozoa</taxon>
        <taxon>Platyhelminthes</taxon>
        <taxon>Cestoda</taxon>
        <taxon>Eucestoda</taxon>
        <taxon>Cyclophyllidea</taxon>
        <taxon>Taeniidae</taxon>
        <taxon>Taenia</taxon>
    </lineage>
</organism>
<comment type="caution">
    <text evidence="1">The sequence shown here is derived from an EMBL/GenBank/DDBJ whole genome shotgun (WGS) entry which is preliminary data.</text>
</comment>
<dbReference type="EMBL" id="JAKROA010000003">
    <property type="protein sequence ID" value="KAL5108961.1"/>
    <property type="molecule type" value="Genomic_DNA"/>
</dbReference>
<name>A0ABR4QGY1_9CEST</name>
<proteinExistence type="predicted"/>